<dbReference type="GO" id="GO:0006002">
    <property type="term" value="P:fructose 6-phosphate metabolic process"/>
    <property type="evidence" value="ECO:0007669"/>
    <property type="project" value="TreeGrafter"/>
</dbReference>
<dbReference type="PROSITE" id="PS51464">
    <property type="entry name" value="SIS"/>
    <property type="match status" value="2"/>
</dbReference>
<dbReference type="NCBIfam" id="TIGR01135">
    <property type="entry name" value="glmS"/>
    <property type="match status" value="1"/>
</dbReference>
<feature type="active site" description="For Fru-6P isomerization activity" evidence="9">
    <location>
        <position position="616"/>
    </location>
</feature>
<dbReference type="InterPro" id="IPR029055">
    <property type="entry name" value="Ntn_hydrolases_N"/>
</dbReference>
<evidence type="ECO:0000256" key="4">
    <source>
        <dbReference type="ARBA" id="ARBA00022576"/>
    </source>
</evidence>
<evidence type="ECO:0000313" key="12">
    <source>
        <dbReference type="EMBL" id="UJG39827.1"/>
    </source>
</evidence>
<name>A0A9Y1BJ85_9ARCH</name>
<dbReference type="NCBIfam" id="NF001484">
    <property type="entry name" value="PRK00331.1"/>
    <property type="match status" value="1"/>
</dbReference>
<dbReference type="Proteomes" id="UP001201020">
    <property type="component" value="Chromosome"/>
</dbReference>
<feature type="active site" description="Nucleophile; for GATase activity" evidence="9">
    <location>
        <position position="15"/>
    </location>
</feature>
<dbReference type="GO" id="GO:0097367">
    <property type="term" value="F:carbohydrate derivative binding"/>
    <property type="evidence" value="ECO:0007669"/>
    <property type="project" value="InterPro"/>
</dbReference>
<dbReference type="GO" id="GO:0004360">
    <property type="term" value="F:glutamine-fructose-6-phosphate transaminase (isomerizing) activity"/>
    <property type="evidence" value="ECO:0007669"/>
    <property type="project" value="UniProtKB-UniRule"/>
</dbReference>
<feature type="initiator methionine" description="Removed" evidence="9">
    <location>
        <position position="14"/>
    </location>
</feature>
<proteinExistence type="inferred from homology"/>
<comment type="subunit">
    <text evidence="9">Homodimer.</text>
</comment>
<evidence type="ECO:0000256" key="3">
    <source>
        <dbReference type="ARBA" id="ARBA00016090"/>
    </source>
</evidence>
<evidence type="ECO:0000259" key="10">
    <source>
        <dbReference type="PROSITE" id="PS51278"/>
    </source>
</evidence>
<evidence type="ECO:0000256" key="2">
    <source>
        <dbReference type="ARBA" id="ARBA00012916"/>
    </source>
</evidence>
<dbReference type="FunFam" id="3.60.20.10:FF:000006">
    <property type="entry name" value="Glutamine--fructose-6-phosphate aminotransferase [isomerizing]"/>
    <property type="match status" value="1"/>
</dbReference>
<dbReference type="HAMAP" id="MF_00164">
    <property type="entry name" value="GlmS"/>
    <property type="match status" value="1"/>
</dbReference>
<evidence type="ECO:0000256" key="7">
    <source>
        <dbReference type="ARBA" id="ARBA00022962"/>
    </source>
</evidence>
<evidence type="ECO:0000256" key="6">
    <source>
        <dbReference type="ARBA" id="ARBA00022737"/>
    </source>
</evidence>
<reference evidence="12" key="1">
    <citation type="journal article" date="2022" name="Nat. Microbiol.">
        <title>Unique mobile elements and scalable gene flow at the prokaryote-eukaryote boundary revealed by circularized Asgard archaea genomes.</title>
        <authorList>
            <person name="Wu F."/>
            <person name="Speth D.R."/>
            <person name="Philosof A."/>
            <person name="Cremiere A."/>
            <person name="Narayanan A."/>
            <person name="Barco R.A."/>
            <person name="Connon S.A."/>
            <person name="Amend J.P."/>
            <person name="Antoshechkin I.A."/>
            <person name="Orphan V.J."/>
        </authorList>
    </citation>
    <scope>NUCLEOTIDE SEQUENCE</scope>
    <source>
        <strain evidence="12">PM71</strain>
    </source>
</reference>
<dbReference type="InterPro" id="IPR005855">
    <property type="entry name" value="GFAT"/>
</dbReference>
<feature type="domain" description="SIS" evidence="11">
    <location>
        <begin position="469"/>
        <end position="611"/>
    </location>
</feature>
<keyword evidence="9" id="KW-0963">Cytoplasm</keyword>
<dbReference type="CDD" id="cd00714">
    <property type="entry name" value="GFAT"/>
    <property type="match status" value="1"/>
</dbReference>
<dbReference type="SUPFAM" id="SSF53697">
    <property type="entry name" value="SIS domain"/>
    <property type="match status" value="1"/>
</dbReference>
<dbReference type="InterPro" id="IPR047084">
    <property type="entry name" value="GFAT_N"/>
</dbReference>
<dbReference type="CDD" id="cd05008">
    <property type="entry name" value="SIS_GlmS_GlmD_1"/>
    <property type="match status" value="1"/>
</dbReference>
<keyword evidence="7" id="KW-0315">Glutamine amidotransferase</keyword>
<dbReference type="InterPro" id="IPR001347">
    <property type="entry name" value="SIS_dom"/>
</dbReference>
<evidence type="ECO:0000256" key="5">
    <source>
        <dbReference type="ARBA" id="ARBA00022679"/>
    </source>
</evidence>
<evidence type="ECO:0000256" key="9">
    <source>
        <dbReference type="HAMAP-Rule" id="MF_00164"/>
    </source>
</evidence>
<dbReference type="CDD" id="cd05009">
    <property type="entry name" value="SIS_GlmS_GlmD_2"/>
    <property type="match status" value="1"/>
</dbReference>
<dbReference type="SUPFAM" id="SSF56235">
    <property type="entry name" value="N-terminal nucleophile aminohydrolases (Ntn hydrolases)"/>
    <property type="match status" value="1"/>
</dbReference>
<feature type="domain" description="Glutamine amidotransferase type-2" evidence="10">
    <location>
        <begin position="15"/>
        <end position="235"/>
    </location>
</feature>
<dbReference type="GO" id="GO:0006487">
    <property type="term" value="P:protein N-linked glycosylation"/>
    <property type="evidence" value="ECO:0007669"/>
    <property type="project" value="TreeGrafter"/>
</dbReference>
<dbReference type="EMBL" id="CP084166">
    <property type="protein sequence ID" value="UJG39827.1"/>
    <property type="molecule type" value="Genomic_DNA"/>
</dbReference>
<dbReference type="InterPro" id="IPR046348">
    <property type="entry name" value="SIS_dom_sf"/>
</dbReference>
<dbReference type="InterPro" id="IPR035490">
    <property type="entry name" value="GlmS/FrlB_SIS"/>
</dbReference>
<evidence type="ECO:0000256" key="8">
    <source>
        <dbReference type="ARBA" id="ARBA00055466"/>
    </source>
</evidence>
<dbReference type="PROSITE" id="PS51278">
    <property type="entry name" value="GATASE_TYPE_2"/>
    <property type="match status" value="1"/>
</dbReference>
<comment type="subcellular location">
    <subcellularLocation>
        <location evidence="9">Cytoplasm</location>
    </subcellularLocation>
</comment>
<organism evidence="12">
    <name type="scientific">Candidatus Heimdallarchaeum aukensis</name>
    <dbReference type="NCBI Taxonomy" id="2876573"/>
    <lineage>
        <taxon>Archaea</taxon>
        <taxon>Promethearchaeati</taxon>
        <taxon>Candidatus Heimdallarchaeota</taxon>
        <taxon>Candidatus Heimdallarchaeia (ex Rinke et al. 2021) (nom. nud.)</taxon>
        <taxon>Candidatus Heimdallarchaeales</taxon>
        <taxon>Candidatus Heimdallarchaeaceae</taxon>
        <taxon>Candidatus Heimdallarchaeum</taxon>
    </lineage>
</organism>
<dbReference type="Gene3D" id="3.40.50.10490">
    <property type="entry name" value="Glucose-6-phosphate isomerase like protein, domain 1"/>
    <property type="match status" value="2"/>
</dbReference>
<evidence type="ECO:0000256" key="1">
    <source>
        <dbReference type="ARBA" id="ARBA00001031"/>
    </source>
</evidence>
<dbReference type="GO" id="GO:0005737">
    <property type="term" value="C:cytoplasm"/>
    <property type="evidence" value="ECO:0007669"/>
    <property type="project" value="UniProtKB-SubCell"/>
</dbReference>
<dbReference type="InterPro" id="IPR017932">
    <property type="entry name" value="GATase_2_dom"/>
</dbReference>
<gene>
    <name evidence="9 12" type="primary">glmS</name>
    <name evidence="12" type="ORF">K9W45_08155</name>
</gene>
<sequence>MSKKQLIFLIGKKMCGIVGIIQKNETKIGVEIIQALQKLEYRGYDSLGVAIIENDNLIVQKDKGKINEVVEKIDISPISGKIAIGHTRWATHGPPSKINAHPHVSCDGKIAVVHNGIIENFQELRRTLKEKGHKFSSETDTEVISHLIEDFFINEQLDFREAVIKAIEQLVGTYAICVISTNEPQKIYCAKKDSPLVIGLNSNRIFVASDIPAFLDQTQQVVLLHDNEFVEIRSDGYDIVNLKSKEHITRTPYTVSWKAEMAQKAGYPHFMLKEIHEQPNSLYNYIRMKQKSVKKIAEKIHAAERIFFVAAGTAYYSTLTGEYLVRKFNKKLSQSIIASEFESILDLIDENTVVVPVSQSGETMDTILGIKKAKEQGASILSIVNVVGSTITRYSDEVIYLHAGPEIGVAATKTYLAQTIANWDVGLELGLLSGAFNKTEYESHREKFNQLPKIVKTTITNNEVQARTVANWFSKKKSGFYLARGINVQTANEGALKMKEISYIHCESYPAGESKHGPIALVEKDFPVVFIAPKDHTYRLIQSNIMEMNARGASTIGVIEENDDEIKNLVTWSFKIPQGYSEIFSTIPYVVPLQLLAYYTAVKRGYSPDKPRNLAKSVTVL</sequence>
<keyword evidence="6" id="KW-0677">Repeat</keyword>
<dbReference type="EC" id="2.6.1.16" evidence="2 9"/>
<dbReference type="Pfam" id="PF13522">
    <property type="entry name" value="GATase_6"/>
    <property type="match status" value="1"/>
</dbReference>
<dbReference type="Pfam" id="PF01380">
    <property type="entry name" value="SIS"/>
    <property type="match status" value="2"/>
</dbReference>
<dbReference type="PANTHER" id="PTHR10937">
    <property type="entry name" value="GLUCOSAMINE--FRUCTOSE-6-PHOSPHATE AMINOTRANSFERASE, ISOMERIZING"/>
    <property type="match status" value="1"/>
</dbReference>
<comment type="function">
    <text evidence="8 9">Catalyzes the first step in hexosamine metabolism, converting fructose-6P into glucosamine-6P using glutamine as a nitrogen source.</text>
</comment>
<comment type="catalytic activity">
    <reaction evidence="1 9">
        <text>D-fructose 6-phosphate + L-glutamine = D-glucosamine 6-phosphate + L-glutamate</text>
        <dbReference type="Rhea" id="RHEA:13237"/>
        <dbReference type="ChEBI" id="CHEBI:29985"/>
        <dbReference type="ChEBI" id="CHEBI:58359"/>
        <dbReference type="ChEBI" id="CHEBI:58725"/>
        <dbReference type="ChEBI" id="CHEBI:61527"/>
        <dbReference type="EC" id="2.6.1.16"/>
    </reaction>
</comment>
<keyword evidence="5 9" id="KW-0808">Transferase</keyword>
<dbReference type="PANTHER" id="PTHR10937:SF0">
    <property type="entry name" value="GLUTAMINE--FRUCTOSE-6-PHOSPHATE TRANSAMINASE (ISOMERIZING)"/>
    <property type="match status" value="1"/>
</dbReference>
<dbReference type="GO" id="GO:0006047">
    <property type="term" value="P:UDP-N-acetylglucosamine metabolic process"/>
    <property type="evidence" value="ECO:0007669"/>
    <property type="project" value="TreeGrafter"/>
</dbReference>
<protein>
    <recommendedName>
        <fullName evidence="3 9">Glutamine--fructose-6-phosphate aminotransferase [isomerizing]</fullName>
        <ecNumber evidence="2 9">2.6.1.16</ecNumber>
    </recommendedName>
    <alternativeName>
        <fullName evidence="9">D-fructose-6-phosphate amidotransferase</fullName>
    </alternativeName>
    <alternativeName>
        <fullName evidence="9">GFAT</fullName>
    </alternativeName>
    <alternativeName>
        <fullName evidence="9">Glucosamine-6-phosphate synthase</fullName>
    </alternativeName>
    <alternativeName>
        <fullName evidence="9">Hexosephosphate aminotransferase</fullName>
    </alternativeName>
    <alternativeName>
        <fullName evidence="9">L-glutamine--D-fructose-6-phosphate amidotransferase</fullName>
    </alternativeName>
</protein>
<keyword evidence="4 9" id="KW-0032">Aminotransferase</keyword>
<evidence type="ECO:0000259" key="11">
    <source>
        <dbReference type="PROSITE" id="PS51464"/>
    </source>
</evidence>
<dbReference type="InterPro" id="IPR035466">
    <property type="entry name" value="GlmS/AgaS_SIS"/>
</dbReference>
<dbReference type="GO" id="GO:0005975">
    <property type="term" value="P:carbohydrate metabolic process"/>
    <property type="evidence" value="ECO:0007669"/>
    <property type="project" value="UniProtKB-UniRule"/>
</dbReference>
<dbReference type="AlphaFoldDB" id="A0A9Y1BJ85"/>
<accession>A0A9Y1BJ85</accession>
<dbReference type="Gene3D" id="3.60.20.10">
    <property type="entry name" value="Glutamine Phosphoribosylpyrophosphate, subunit 1, domain 1"/>
    <property type="match status" value="1"/>
</dbReference>
<feature type="domain" description="SIS" evidence="11">
    <location>
        <begin position="296"/>
        <end position="435"/>
    </location>
</feature>